<gene>
    <name evidence="1" type="ORF">LCGC14_2252770</name>
</gene>
<sequence>GVPGTAQIAKSIRAKKRGESTYGQVVGQYTKKKKKGIRISLKNYQNWVKFM</sequence>
<dbReference type="AlphaFoldDB" id="A0A0F9D2D2"/>
<comment type="caution">
    <text evidence="1">The sequence shown here is derived from an EMBL/GenBank/DDBJ whole genome shotgun (WGS) entry which is preliminary data.</text>
</comment>
<feature type="non-terminal residue" evidence="1">
    <location>
        <position position="1"/>
    </location>
</feature>
<reference evidence="1" key="1">
    <citation type="journal article" date="2015" name="Nature">
        <title>Complex archaea that bridge the gap between prokaryotes and eukaryotes.</title>
        <authorList>
            <person name="Spang A."/>
            <person name="Saw J.H."/>
            <person name="Jorgensen S.L."/>
            <person name="Zaremba-Niedzwiedzka K."/>
            <person name="Martijn J."/>
            <person name="Lind A.E."/>
            <person name="van Eijk R."/>
            <person name="Schleper C."/>
            <person name="Guy L."/>
            <person name="Ettema T.J."/>
        </authorList>
    </citation>
    <scope>NUCLEOTIDE SEQUENCE</scope>
</reference>
<organism evidence="1">
    <name type="scientific">marine sediment metagenome</name>
    <dbReference type="NCBI Taxonomy" id="412755"/>
    <lineage>
        <taxon>unclassified sequences</taxon>
        <taxon>metagenomes</taxon>
        <taxon>ecological metagenomes</taxon>
    </lineage>
</organism>
<accession>A0A0F9D2D2</accession>
<protein>
    <submittedName>
        <fullName evidence="1">Uncharacterized protein</fullName>
    </submittedName>
</protein>
<evidence type="ECO:0000313" key="1">
    <source>
        <dbReference type="EMBL" id="KKL55704.1"/>
    </source>
</evidence>
<proteinExistence type="predicted"/>
<name>A0A0F9D2D2_9ZZZZ</name>
<dbReference type="EMBL" id="LAZR01030747">
    <property type="protein sequence ID" value="KKL55704.1"/>
    <property type="molecule type" value="Genomic_DNA"/>
</dbReference>